<dbReference type="Proteomes" id="UP000199337">
    <property type="component" value="Unassembled WGS sequence"/>
</dbReference>
<keyword evidence="1 4" id="KW-0808">Transferase</keyword>
<dbReference type="PROSITE" id="PS51186">
    <property type="entry name" value="GNAT"/>
    <property type="match status" value="1"/>
</dbReference>
<evidence type="ECO:0000256" key="2">
    <source>
        <dbReference type="ARBA" id="ARBA00023315"/>
    </source>
</evidence>
<keyword evidence="5" id="KW-1185">Reference proteome</keyword>
<gene>
    <name evidence="4" type="ORF">SAMN05660649_03800</name>
</gene>
<dbReference type="AlphaFoldDB" id="A0A1I2X7D5"/>
<reference evidence="5" key="1">
    <citation type="submission" date="2016-10" db="EMBL/GenBank/DDBJ databases">
        <authorList>
            <person name="Varghese N."/>
            <person name="Submissions S."/>
        </authorList>
    </citation>
    <scope>NUCLEOTIDE SEQUENCE [LARGE SCALE GENOMIC DNA]</scope>
    <source>
        <strain evidence="5">DSM 17038</strain>
    </source>
</reference>
<dbReference type="Gene3D" id="3.40.630.30">
    <property type="match status" value="1"/>
</dbReference>
<dbReference type="GO" id="GO:0016747">
    <property type="term" value="F:acyltransferase activity, transferring groups other than amino-acyl groups"/>
    <property type="evidence" value="ECO:0007669"/>
    <property type="project" value="InterPro"/>
</dbReference>
<evidence type="ECO:0000313" key="4">
    <source>
        <dbReference type="EMBL" id="SFH08937.1"/>
    </source>
</evidence>
<evidence type="ECO:0000259" key="3">
    <source>
        <dbReference type="PROSITE" id="PS51186"/>
    </source>
</evidence>
<accession>A0A1I2X7D5</accession>
<evidence type="ECO:0000313" key="5">
    <source>
        <dbReference type="Proteomes" id="UP000199337"/>
    </source>
</evidence>
<dbReference type="Pfam" id="PF00583">
    <property type="entry name" value="Acetyltransf_1"/>
    <property type="match status" value="1"/>
</dbReference>
<name>A0A1I2X7D5_9FIRM</name>
<organism evidence="4 5">
    <name type="scientific">Desulfotruncus arcticus DSM 17038</name>
    <dbReference type="NCBI Taxonomy" id="1121424"/>
    <lineage>
        <taxon>Bacteria</taxon>
        <taxon>Bacillati</taxon>
        <taxon>Bacillota</taxon>
        <taxon>Clostridia</taxon>
        <taxon>Eubacteriales</taxon>
        <taxon>Desulfallaceae</taxon>
        <taxon>Desulfotruncus</taxon>
    </lineage>
</organism>
<proteinExistence type="predicted"/>
<dbReference type="InterPro" id="IPR016181">
    <property type="entry name" value="Acyl_CoA_acyltransferase"/>
</dbReference>
<dbReference type="SUPFAM" id="SSF55729">
    <property type="entry name" value="Acyl-CoA N-acyltransferases (Nat)"/>
    <property type="match status" value="1"/>
</dbReference>
<dbReference type="OrthoDB" id="9798006at2"/>
<dbReference type="EMBL" id="FOOX01000016">
    <property type="protein sequence ID" value="SFH08937.1"/>
    <property type="molecule type" value="Genomic_DNA"/>
</dbReference>
<feature type="domain" description="N-acetyltransferase" evidence="3">
    <location>
        <begin position="2"/>
        <end position="162"/>
    </location>
</feature>
<protein>
    <submittedName>
        <fullName evidence="4">Phosphinothricin acetyltransferase</fullName>
    </submittedName>
</protein>
<dbReference type="PANTHER" id="PTHR43072:SF23">
    <property type="entry name" value="UPF0039 PROTEIN C11D3.02C"/>
    <property type="match status" value="1"/>
</dbReference>
<dbReference type="InterPro" id="IPR000182">
    <property type="entry name" value="GNAT_dom"/>
</dbReference>
<sequence length="162" mass="18571">MATIRQMNEKDRTSVIDIFNYYVEQSFSAFPEEKIPYTFFDELFLKSEGYPRIVAENQEGNIIGFAMLRPHSPIPAFRGTSEITYFIKPDMTSRGLGTLLLEYLLEEARSRGIKNILAAISSINQGSIRFHSRHGFEQCGRFTGIGMKKGINFDVIWMQLTL</sequence>
<dbReference type="PANTHER" id="PTHR43072">
    <property type="entry name" value="N-ACETYLTRANSFERASE"/>
    <property type="match status" value="1"/>
</dbReference>
<keyword evidence="2" id="KW-0012">Acyltransferase</keyword>
<evidence type="ECO:0000256" key="1">
    <source>
        <dbReference type="ARBA" id="ARBA00022679"/>
    </source>
</evidence>
<dbReference type="STRING" id="341036.SAMN05660649_03800"/>